<sequence>MNKLLALAIFALLCVVINARPNNGAAHVVGGAQKLDVEEAEETLNFSLKQLAKGDNGPNYKVRKIHSASKQLVSGILYKINADIIDGDEEKAKNCDIKIWAQPWLENGYKVTFNCEKEDELVLAHSA</sequence>
<dbReference type="InterPro" id="IPR000010">
    <property type="entry name" value="Cystatin_dom"/>
</dbReference>
<dbReference type="VEuPathDB" id="VectorBase:MDOMA2_010348"/>
<feature type="chain" id="PRO_5044560048" evidence="2">
    <location>
        <begin position="20"/>
        <end position="127"/>
    </location>
</feature>
<evidence type="ECO:0000313" key="4">
    <source>
        <dbReference type="EnsemblMetazoa" id="MDOA002653-PA"/>
    </source>
</evidence>
<comment type="similarity">
    <text evidence="1">Belongs to the cystatin family.</text>
</comment>
<dbReference type="InterPro" id="IPR018073">
    <property type="entry name" value="Prot_inh_cystat_CS"/>
</dbReference>
<dbReference type="VEuPathDB" id="VectorBase:MDOA002653"/>
<dbReference type="Proteomes" id="UP001652621">
    <property type="component" value="Unplaced"/>
</dbReference>
<dbReference type="AlphaFoldDB" id="A0A1I8M9N6"/>
<accession>A0A1I8M9N6</accession>
<protein>
    <submittedName>
        <fullName evidence="6">Sarcocystatin-A</fullName>
    </submittedName>
</protein>
<evidence type="ECO:0000256" key="1">
    <source>
        <dbReference type="ARBA" id="ARBA00009403"/>
    </source>
</evidence>
<dbReference type="Gene3D" id="3.10.450.10">
    <property type="match status" value="1"/>
</dbReference>
<dbReference type="OrthoDB" id="1908104at2759"/>
<proteinExistence type="inferred from homology"/>
<gene>
    <name evidence="4" type="primary">101899297</name>
    <name evidence="6" type="synonym">LOC101899297</name>
</gene>
<evidence type="ECO:0000313" key="5">
    <source>
        <dbReference type="Proteomes" id="UP001652621"/>
    </source>
</evidence>
<dbReference type="KEGG" id="mde:101899297"/>
<dbReference type="PANTHER" id="PTHR12319:SF2">
    <property type="entry name" value="CYSTATIN-LIKE PROTEIN-RELATED"/>
    <property type="match status" value="1"/>
</dbReference>
<dbReference type="SUPFAM" id="SSF54403">
    <property type="entry name" value="Cystatin/monellin"/>
    <property type="match status" value="1"/>
</dbReference>
<feature type="domain" description="Cystatin" evidence="3">
    <location>
        <begin position="27"/>
        <end position="116"/>
    </location>
</feature>
<evidence type="ECO:0000313" key="6">
    <source>
        <dbReference type="RefSeq" id="XP_005182280.1"/>
    </source>
</evidence>
<dbReference type="CDD" id="cd00042">
    <property type="entry name" value="CY"/>
    <property type="match status" value="1"/>
</dbReference>
<evidence type="ECO:0000259" key="3">
    <source>
        <dbReference type="SMART" id="SM00043"/>
    </source>
</evidence>
<name>A0A1I8M9N6_MUSDO</name>
<dbReference type="Pfam" id="PF00031">
    <property type="entry name" value="Cystatin"/>
    <property type="match status" value="1"/>
</dbReference>
<dbReference type="RefSeq" id="XP_005182280.1">
    <property type="nucleotide sequence ID" value="XM_005182223.3"/>
</dbReference>
<feature type="signal peptide" evidence="2">
    <location>
        <begin position="1"/>
        <end position="19"/>
    </location>
</feature>
<organism evidence="4">
    <name type="scientific">Musca domestica</name>
    <name type="common">House fly</name>
    <dbReference type="NCBI Taxonomy" id="7370"/>
    <lineage>
        <taxon>Eukaryota</taxon>
        <taxon>Metazoa</taxon>
        <taxon>Ecdysozoa</taxon>
        <taxon>Arthropoda</taxon>
        <taxon>Hexapoda</taxon>
        <taxon>Insecta</taxon>
        <taxon>Pterygota</taxon>
        <taxon>Neoptera</taxon>
        <taxon>Endopterygota</taxon>
        <taxon>Diptera</taxon>
        <taxon>Brachycera</taxon>
        <taxon>Muscomorpha</taxon>
        <taxon>Muscoidea</taxon>
        <taxon>Muscidae</taxon>
        <taxon>Musca</taxon>
    </lineage>
</organism>
<dbReference type="SMART" id="SM00043">
    <property type="entry name" value="CY"/>
    <property type="match status" value="1"/>
</dbReference>
<reference evidence="4" key="1">
    <citation type="submission" date="2020-05" db="UniProtKB">
        <authorList>
            <consortium name="EnsemblMetazoa"/>
        </authorList>
    </citation>
    <scope>IDENTIFICATION</scope>
    <source>
        <strain evidence="4">Aabys</strain>
    </source>
</reference>
<dbReference type="GO" id="GO:0004869">
    <property type="term" value="F:cysteine-type endopeptidase inhibitor activity"/>
    <property type="evidence" value="ECO:0007669"/>
    <property type="project" value="InterPro"/>
</dbReference>
<keyword evidence="2" id="KW-0732">Signal</keyword>
<dbReference type="PROSITE" id="PS00287">
    <property type="entry name" value="CYSTATIN"/>
    <property type="match status" value="1"/>
</dbReference>
<dbReference type="InterPro" id="IPR046350">
    <property type="entry name" value="Cystatin_sf"/>
</dbReference>
<evidence type="ECO:0000256" key="2">
    <source>
        <dbReference type="SAM" id="SignalP"/>
    </source>
</evidence>
<dbReference type="EnsemblMetazoa" id="MDOA002653-RA">
    <property type="protein sequence ID" value="MDOA002653-PA"/>
    <property type="gene ID" value="MDOA002653"/>
</dbReference>
<reference evidence="6" key="2">
    <citation type="submission" date="2025-04" db="UniProtKB">
        <authorList>
            <consortium name="RefSeq"/>
        </authorList>
    </citation>
    <scope>IDENTIFICATION</scope>
    <source>
        <strain evidence="6">Aabys</strain>
    </source>
</reference>
<dbReference type="GeneID" id="101899297"/>
<keyword evidence="5" id="KW-1185">Reference proteome</keyword>
<dbReference type="PANTHER" id="PTHR12319">
    <property type="entry name" value="CYSTATIN-RELATED"/>
    <property type="match status" value="1"/>
</dbReference>
<dbReference type="InterPro" id="IPR053128">
    <property type="entry name" value="Cystatin-like"/>
</dbReference>